<name>A0ABX2TME7_9PROT</name>
<reference evidence="4 5" key="1">
    <citation type="submission" date="2020-05" db="EMBL/GenBank/DDBJ databases">
        <title>Azospirillum oleiclasticum sp. nov, a nitrogen-fixing and heavy crude oil-emulsifying bacterium isolated from the crude oil of Yumen Oilfield.</title>
        <authorList>
            <person name="Wu D."/>
            <person name="Cai M."/>
            <person name="Zhang X."/>
        </authorList>
    </citation>
    <scope>NUCLEOTIDE SEQUENCE [LARGE SCALE GENOMIC DNA]</scope>
    <source>
        <strain evidence="4 5">ROY-1-1-2</strain>
    </source>
</reference>
<dbReference type="EMBL" id="JABFDB010000041">
    <property type="protein sequence ID" value="NYZ24592.1"/>
    <property type="molecule type" value="Genomic_DNA"/>
</dbReference>
<dbReference type="InterPro" id="IPR000182">
    <property type="entry name" value="GNAT_dom"/>
</dbReference>
<evidence type="ECO:0000256" key="2">
    <source>
        <dbReference type="ARBA" id="ARBA00023315"/>
    </source>
</evidence>
<evidence type="ECO:0000256" key="1">
    <source>
        <dbReference type="ARBA" id="ARBA00022679"/>
    </source>
</evidence>
<keyword evidence="2" id="KW-0012">Acyltransferase</keyword>
<keyword evidence="1" id="KW-0808">Transferase</keyword>
<dbReference type="InterPro" id="IPR050832">
    <property type="entry name" value="Bact_Acetyltransf"/>
</dbReference>
<dbReference type="CDD" id="cd04301">
    <property type="entry name" value="NAT_SF"/>
    <property type="match status" value="1"/>
</dbReference>
<comment type="caution">
    <text evidence="4">The sequence shown here is derived from an EMBL/GenBank/DDBJ whole genome shotgun (WGS) entry which is preliminary data.</text>
</comment>
<dbReference type="PANTHER" id="PTHR43877:SF2">
    <property type="entry name" value="AMINOALKYLPHOSPHONATE N-ACETYLTRANSFERASE-RELATED"/>
    <property type="match status" value="1"/>
</dbReference>
<dbReference type="PROSITE" id="PS51186">
    <property type="entry name" value="GNAT"/>
    <property type="match status" value="1"/>
</dbReference>
<organism evidence="4 5">
    <name type="scientific">Azospirillum oleiclasticum</name>
    <dbReference type="NCBI Taxonomy" id="2735135"/>
    <lineage>
        <taxon>Bacteria</taxon>
        <taxon>Pseudomonadati</taxon>
        <taxon>Pseudomonadota</taxon>
        <taxon>Alphaproteobacteria</taxon>
        <taxon>Rhodospirillales</taxon>
        <taxon>Azospirillaceae</taxon>
        <taxon>Azospirillum</taxon>
    </lineage>
</organism>
<evidence type="ECO:0000313" key="4">
    <source>
        <dbReference type="EMBL" id="NYZ24592.1"/>
    </source>
</evidence>
<keyword evidence="5" id="KW-1185">Reference proteome</keyword>
<dbReference type="PANTHER" id="PTHR43877">
    <property type="entry name" value="AMINOALKYLPHOSPHONATE N-ACETYLTRANSFERASE-RELATED-RELATED"/>
    <property type="match status" value="1"/>
</dbReference>
<dbReference type="InterPro" id="IPR016181">
    <property type="entry name" value="Acyl_CoA_acyltransferase"/>
</dbReference>
<dbReference type="Proteomes" id="UP000584642">
    <property type="component" value="Unassembled WGS sequence"/>
</dbReference>
<proteinExistence type="predicted"/>
<dbReference type="RefSeq" id="WP_180286363.1">
    <property type="nucleotide sequence ID" value="NZ_JABFDB010000041.1"/>
</dbReference>
<gene>
    <name evidence="4" type="ORF">HND93_33225</name>
</gene>
<protein>
    <submittedName>
        <fullName evidence="4">GNAT family N-acetyltransferase</fullName>
    </submittedName>
</protein>
<accession>A0ABX2TME7</accession>
<evidence type="ECO:0000313" key="5">
    <source>
        <dbReference type="Proteomes" id="UP000584642"/>
    </source>
</evidence>
<dbReference type="SUPFAM" id="SSF55729">
    <property type="entry name" value="Acyl-CoA N-acyltransferases (Nat)"/>
    <property type="match status" value="1"/>
</dbReference>
<evidence type="ECO:0000259" key="3">
    <source>
        <dbReference type="PROSITE" id="PS51186"/>
    </source>
</evidence>
<dbReference type="Pfam" id="PF00583">
    <property type="entry name" value="Acetyltransf_1"/>
    <property type="match status" value="1"/>
</dbReference>
<dbReference type="Gene3D" id="3.40.630.30">
    <property type="match status" value="1"/>
</dbReference>
<sequence>MTGATITLADPHLPEAVALIEELDRYLDGLYPAEANFLADIDALAGTNMRFLLARKDGEAVGCVALRVDPDGYGEIKRMYVRPDQRGNGLGRHLLARLEAEAHAAGLRAIRLETGHRQPEAVSLYRRYGFTDRGPFADYPDIPSSLFLEKALP</sequence>
<feature type="domain" description="N-acetyltransferase" evidence="3">
    <location>
        <begin position="4"/>
        <end position="153"/>
    </location>
</feature>